<sequence>MSLTGQAFYYTMIVATLLGIAATMLLWGRVRGVIALRGLQRIAMLLICQLCAIAVTMTWVNDHFGLYASWSDLLGTGGSGHLVMSGPPPQTADFSRAVGGTQSTYFRGPASRLAGRCTSGRRRSTARRHTSTFTSR</sequence>
<accession>A0ABW2AD20</accession>
<reference evidence="4" key="1">
    <citation type="journal article" date="2019" name="Int. J. Syst. Evol. Microbiol.">
        <title>The Global Catalogue of Microorganisms (GCM) 10K type strain sequencing project: providing services to taxonomists for standard genome sequencing and annotation.</title>
        <authorList>
            <consortium name="The Broad Institute Genomics Platform"/>
            <consortium name="The Broad Institute Genome Sequencing Center for Infectious Disease"/>
            <person name="Wu L."/>
            <person name="Ma J."/>
        </authorList>
    </citation>
    <scope>NUCLEOTIDE SEQUENCE [LARGE SCALE GENOMIC DNA]</scope>
    <source>
        <strain evidence="4">CCUG 58127</strain>
    </source>
</reference>
<feature type="transmembrane region" description="Helical" evidence="2">
    <location>
        <begin position="42"/>
        <end position="60"/>
    </location>
</feature>
<keyword evidence="2" id="KW-0812">Transmembrane</keyword>
<evidence type="ECO:0000313" key="4">
    <source>
        <dbReference type="Proteomes" id="UP001596298"/>
    </source>
</evidence>
<gene>
    <name evidence="3" type="ORF">ACFQDH_05265</name>
</gene>
<name>A0ABW2AD20_9MICO</name>
<proteinExistence type="predicted"/>
<keyword evidence="2" id="KW-0472">Membrane</keyword>
<keyword evidence="4" id="KW-1185">Reference proteome</keyword>
<organism evidence="3 4">
    <name type="scientific">Flexivirga alba</name>
    <dbReference type="NCBI Taxonomy" id="702742"/>
    <lineage>
        <taxon>Bacteria</taxon>
        <taxon>Bacillati</taxon>
        <taxon>Actinomycetota</taxon>
        <taxon>Actinomycetes</taxon>
        <taxon>Micrococcales</taxon>
        <taxon>Dermacoccaceae</taxon>
        <taxon>Flexivirga</taxon>
    </lineage>
</organism>
<dbReference type="EMBL" id="JBHSWH010000001">
    <property type="protein sequence ID" value="MFC6704691.1"/>
    <property type="molecule type" value="Genomic_DNA"/>
</dbReference>
<feature type="transmembrane region" description="Helical" evidence="2">
    <location>
        <begin position="6"/>
        <end position="30"/>
    </location>
</feature>
<keyword evidence="2" id="KW-1133">Transmembrane helix</keyword>
<comment type="caution">
    <text evidence="3">The sequence shown here is derived from an EMBL/GenBank/DDBJ whole genome shotgun (WGS) entry which is preliminary data.</text>
</comment>
<evidence type="ECO:0000313" key="3">
    <source>
        <dbReference type="EMBL" id="MFC6704691.1"/>
    </source>
</evidence>
<feature type="compositionally biased region" description="Basic residues" evidence="1">
    <location>
        <begin position="119"/>
        <end position="130"/>
    </location>
</feature>
<dbReference type="RefSeq" id="WP_382399155.1">
    <property type="nucleotide sequence ID" value="NZ_JBHSWH010000001.1"/>
</dbReference>
<protein>
    <submittedName>
        <fullName evidence="3">Uncharacterized protein</fullName>
    </submittedName>
</protein>
<evidence type="ECO:0000256" key="1">
    <source>
        <dbReference type="SAM" id="MobiDB-lite"/>
    </source>
</evidence>
<dbReference type="Proteomes" id="UP001596298">
    <property type="component" value="Unassembled WGS sequence"/>
</dbReference>
<feature type="region of interest" description="Disordered" evidence="1">
    <location>
        <begin position="114"/>
        <end position="136"/>
    </location>
</feature>
<evidence type="ECO:0000256" key="2">
    <source>
        <dbReference type="SAM" id="Phobius"/>
    </source>
</evidence>